<proteinExistence type="predicted"/>
<dbReference type="AlphaFoldDB" id="A0A9Q0P5K9"/>
<name>A0A9Q0P5K9_9ROSI</name>
<dbReference type="Proteomes" id="UP001151752">
    <property type="component" value="Chromosome 5"/>
</dbReference>
<dbReference type="EMBL" id="JAPFFM010000020">
    <property type="protein sequence ID" value="KAJ6682021.1"/>
    <property type="molecule type" value="Genomic_DNA"/>
</dbReference>
<accession>A0A9Q0P5K9</accession>
<organism evidence="1 2">
    <name type="scientific">Salix koriyanagi</name>
    <dbReference type="NCBI Taxonomy" id="2511006"/>
    <lineage>
        <taxon>Eukaryota</taxon>
        <taxon>Viridiplantae</taxon>
        <taxon>Streptophyta</taxon>
        <taxon>Embryophyta</taxon>
        <taxon>Tracheophyta</taxon>
        <taxon>Spermatophyta</taxon>
        <taxon>Magnoliopsida</taxon>
        <taxon>eudicotyledons</taxon>
        <taxon>Gunneridae</taxon>
        <taxon>Pentapetalae</taxon>
        <taxon>rosids</taxon>
        <taxon>fabids</taxon>
        <taxon>Malpighiales</taxon>
        <taxon>Salicaceae</taxon>
        <taxon>Saliceae</taxon>
        <taxon>Salix</taxon>
    </lineage>
</organism>
<evidence type="ECO:0000313" key="1">
    <source>
        <dbReference type="EMBL" id="KAJ6682021.1"/>
    </source>
</evidence>
<evidence type="ECO:0000313" key="2">
    <source>
        <dbReference type="Proteomes" id="UP001151752"/>
    </source>
</evidence>
<protein>
    <submittedName>
        <fullName evidence="1">Uncharacterized protein</fullName>
    </submittedName>
</protein>
<keyword evidence="2" id="KW-1185">Reference proteome</keyword>
<comment type="caution">
    <text evidence="1">The sequence shown here is derived from an EMBL/GenBank/DDBJ whole genome shotgun (WGS) entry which is preliminary data.</text>
</comment>
<gene>
    <name evidence="1" type="ORF">OIU74_020298</name>
</gene>
<sequence length="156" mass="17395">MEEIAYACSVPSSKESYAKNMGDLPLEVKRIEVSGSEFGLDGFMAHTCKAMVHGNLELGLTSGILVIPMKSCLPLYMFNLLISFGFKDYYYNSEKSSTTTVRSAGKASHMQCNQRSKFSMSRDMDSLLTLVGEDKAFSKKFIGKYVDSHDDPWNRG</sequence>
<reference evidence="1" key="1">
    <citation type="submission" date="2022-11" db="EMBL/GenBank/DDBJ databases">
        <authorList>
            <person name="Hyden B.L."/>
            <person name="Feng K."/>
            <person name="Yates T."/>
            <person name="Jawdy S."/>
            <person name="Smart L.B."/>
            <person name="Muchero W."/>
        </authorList>
    </citation>
    <scope>NUCLEOTIDE SEQUENCE</scope>
    <source>
        <tissue evidence="1">Shoot tip</tissue>
    </source>
</reference>
<reference evidence="1" key="2">
    <citation type="journal article" date="2023" name="Int. J. Mol. Sci.">
        <title>De Novo Assembly and Annotation of 11 Diverse Shrub Willow (Salix) Genomes Reveals Novel Gene Organization in Sex-Linked Regions.</title>
        <authorList>
            <person name="Hyden B."/>
            <person name="Feng K."/>
            <person name="Yates T.B."/>
            <person name="Jawdy S."/>
            <person name="Cereghino C."/>
            <person name="Smart L.B."/>
            <person name="Muchero W."/>
        </authorList>
    </citation>
    <scope>NUCLEOTIDE SEQUENCE</scope>
    <source>
        <tissue evidence="1">Shoot tip</tissue>
    </source>
</reference>